<keyword evidence="2" id="KW-0378">Hydrolase</keyword>
<dbReference type="NCBIfam" id="TIGR01668">
    <property type="entry name" value="YqeG_hyp_ppase"/>
    <property type="match status" value="1"/>
</dbReference>
<evidence type="ECO:0000256" key="4">
    <source>
        <dbReference type="SAM" id="MobiDB-lite"/>
    </source>
</evidence>
<organism evidence="5 6">
    <name type="scientific">Deinococcus yavapaiensis KR-236</name>
    <dbReference type="NCBI Taxonomy" id="694435"/>
    <lineage>
        <taxon>Bacteria</taxon>
        <taxon>Thermotogati</taxon>
        <taxon>Deinococcota</taxon>
        <taxon>Deinococci</taxon>
        <taxon>Deinococcales</taxon>
        <taxon>Deinococcaceae</taxon>
        <taxon>Deinococcus</taxon>
    </lineage>
</organism>
<comment type="cofactor">
    <cofactor evidence="1">
        <name>Mg(2+)</name>
        <dbReference type="ChEBI" id="CHEBI:18420"/>
    </cofactor>
</comment>
<evidence type="ECO:0008006" key="7">
    <source>
        <dbReference type="Google" id="ProtNLM"/>
    </source>
</evidence>
<feature type="compositionally biased region" description="Basic and acidic residues" evidence="4">
    <location>
        <begin position="180"/>
        <end position="189"/>
    </location>
</feature>
<accession>A0A318S4H0</accession>
<dbReference type="InterPro" id="IPR051400">
    <property type="entry name" value="HAD-like_hydrolase"/>
</dbReference>
<dbReference type="CDD" id="cd16416">
    <property type="entry name" value="HAD_BsYqeG-like"/>
    <property type="match status" value="1"/>
</dbReference>
<name>A0A318S4H0_9DEIO</name>
<dbReference type="RefSeq" id="WP_110887898.1">
    <property type="nucleotide sequence ID" value="NZ_QJSX01000014.1"/>
</dbReference>
<dbReference type="Gene3D" id="3.40.50.1000">
    <property type="entry name" value="HAD superfamily/HAD-like"/>
    <property type="match status" value="1"/>
</dbReference>
<dbReference type="NCBIfam" id="TIGR01549">
    <property type="entry name" value="HAD-SF-IA-v1"/>
    <property type="match status" value="1"/>
</dbReference>
<dbReference type="OrthoDB" id="9787572at2"/>
<dbReference type="SUPFAM" id="SSF56784">
    <property type="entry name" value="HAD-like"/>
    <property type="match status" value="1"/>
</dbReference>
<comment type="caution">
    <text evidence="5">The sequence shown here is derived from an EMBL/GenBank/DDBJ whole genome shotgun (WGS) entry which is preliminary data.</text>
</comment>
<dbReference type="EMBL" id="QJSX01000014">
    <property type="protein sequence ID" value="PYE51870.1"/>
    <property type="molecule type" value="Genomic_DNA"/>
</dbReference>
<dbReference type="InterPro" id="IPR010021">
    <property type="entry name" value="PGPP1/Gep4"/>
</dbReference>
<dbReference type="GO" id="GO:0044281">
    <property type="term" value="P:small molecule metabolic process"/>
    <property type="evidence" value="ECO:0007669"/>
    <property type="project" value="UniProtKB-ARBA"/>
</dbReference>
<dbReference type="AlphaFoldDB" id="A0A318S4H0"/>
<feature type="region of interest" description="Disordered" evidence="4">
    <location>
        <begin position="167"/>
        <end position="189"/>
    </location>
</feature>
<evidence type="ECO:0000256" key="2">
    <source>
        <dbReference type="ARBA" id="ARBA00022801"/>
    </source>
</evidence>
<dbReference type="Proteomes" id="UP000248326">
    <property type="component" value="Unassembled WGS sequence"/>
</dbReference>
<evidence type="ECO:0000313" key="5">
    <source>
        <dbReference type="EMBL" id="PYE51870.1"/>
    </source>
</evidence>
<reference evidence="5 6" key="1">
    <citation type="submission" date="2018-06" db="EMBL/GenBank/DDBJ databases">
        <title>Genomic Encyclopedia of Type Strains, Phase IV (KMG-IV): sequencing the most valuable type-strain genomes for metagenomic binning, comparative biology and taxonomic classification.</title>
        <authorList>
            <person name="Goeker M."/>
        </authorList>
    </citation>
    <scope>NUCLEOTIDE SEQUENCE [LARGE SCALE GENOMIC DNA]</scope>
    <source>
        <strain evidence="5 6">DSM 18048</strain>
    </source>
</reference>
<dbReference type="InterPro" id="IPR006549">
    <property type="entry name" value="HAD-SF_hydro_IIIA"/>
</dbReference>
<keyword evidence="3" id="KW-0460">Magnesium</keyword>
<sequence>MSLLRPQLIIDHVTEITPSFLASRGLRGIILDLDNTLVAYGSYEHDHAMQAWASALLKAGVRLYLLSNARRSRVRFWSGHFGFAGKGLASKPIPRGFRKAVRHIGLQPTEVAMVGDQLFTDVLGGNLAGMFTILVRPLADNALPHTKLARRFERLVLSRYQDLLPRPVPSSHPSSLKSARRAEWPHRRS</sequence>
<dbReference type="InterPro" id="IPR036412">
    <property type="entry name" value="HAD-like_sf"/>
</dbReference>
<protein>
    <recommendedName>
        <fullName evidence="7">YqeG family HAD IIIA-type phosphatase</fullName>
    </recommendedName>
</protein>
<dbReference type="NCBIfam" id="TIGR01662">
    <property type="entry name" value="HAD-SF-IIIA"/>
    <property type="match status" value="1"/>
</dbReference>
<evidence type="ECO:0000256" key="1">
    <source>
        <dbReference type="ARBA" id="ARBA00001946"/>
    </source>
</evidence>
<dbReference type="Pfam" id="PF13242">
    <property type="entry name" value="Hydrolase_like"/>
    <property type="match status" value="1"/>
</dbReference>
<dbReference type="InterPro" id="IPR023214">
    <property type="entry name" value="HAD_sf"/>
</dbReference>
<evidence type="ECO:0000313" key="6">
    <source>
        <dbReference type="Proteomes" id="UP000248326"/>
    </source>
</evidence>
<dbReference type="InterPro" id="IPR006439">
    <property type="entry name" value="HAD-SF_hydro_IA"/>
</dbReference>
<proteinExistence type="predicted"/>
<dbReference type="GO" id="GO:0008962">
    <property type="term" value="F:phosphatidylglycerophosphatase activity"/>
    <property type="evidence" value="ECO:0007669"/>
    <property type="project" value="InterPro"/>
</dbReference>
<dbReference type="PANTHER" id="PTHR46470">
    <property type="entry name" value="N-ACYLNEURAMINATE-9-PHOSPHATASE"/>
    <property type="match status" value="1"/>
</dbReference>
<gene>
    <name evidence="5" type="ORF">DES52_11471</name>
</gene>
<evidence type="ECO:0000256" key="3">
    <source>
        <dbReference type="ARBA" id="ARBA00022842"/>
    </source>
</evidence>
<keyword evidence="6" id="KW-1185">Reference proteome</keyword>